<organism evidence="2">
    <name type="scientific">hydrothermal vent metagenome</name>
    <dbReference type="NCBI Taxonomy" id="652676"/>
    <lineage>
        <taxon>unclassified sequences</taxon>
        <taxon>metagenomes</taxon>
        <taxon>ecological metagenomes</taxon>
    </lineage>
</organism>
<feature type="domain" description="Lipoprotein LPP20-like" evidence="1">
    <location>
        <begin position="33"/>
        <end position="134"/>
    </location>
</feature>
<gene>
    <name evidence="2" type="ORF">MNB_SM-6-1126</name>
</gene>
<evidence type="ECO:0000259" key="1">
    <source>
        <dbReference type="Pfam" id="PF02169"/>
    </source>
</evidence>
<dbReference type="Gene3D" id="3.10.28.20">
    <property type="entry name" value="Acetamidase/Formamidase-like domains"/>
    <property type="match status" value="1"/>
</dbReference>
<evidence type="ECO:0000313" key="2">
    <source>
        <dbReference type="EMBL" id="SFV57575.1"/>
    </source>
</evidence>
<proteinExistence type="predicted"/>
<dbReference type="InterPro" id="IPR024952">
    <property type="entry name" value="LPP20-like_dom"/>
</dbReference>
<dbReference type="EMBL" id="FPHK01000029">
    <property type="protein sequence ID" value="SFV57575.1"/>
    <property type="molecule type" value="Genomic_DNA"/>
</dbReference>
<name>A0A1W1BVQ2_9ZZZZ</name>
<dbReference type="Pfam" id="PF02169">
    <property type="entry name" value="LPP20"/>
    <property type="match status" value="1"/>
</dbReference>
<sequence length="332" mass="37656">MRKFFYFLMSVILLLTGCGASKQMVVVAPKATPAWYTNPPLSNERELYAIGDGKEKQEAISNALTQLLSTLSVSISSKYSAKSVVREGTYHSSSDATYINETQSEVKKIRVTNYELLQAKKLGFKHYAVLVKVDKEKFFDSLKKDLTQQFALIAAEEKNIKAKNALQQLSFYKHSLAHLSDMQNRLAVMSVLKPDFDEHPFLKKYEYLKKRYNVLLHSISFWVDAKYKAFIPVIAKGLTQEQFIVAKTRSKNHFSVYIYANIERAEAYGIMLARANITIKTKDAVGNEIATNSINLTGRSSQSYAIAKQDLVKRLNRLVEREGIAKVLNLDI</sequence>
<accession>A0A1W1BVQ2</accession>
<protein>
    <recommendedName>
        <fullName evidence="1">Lipoprotein LPP20-like domain-containing protein</fullName>
    </recommendedName>
</protein>
<dbReference type="AlphaFoldDB" id="A0A1W1BVQ2"/>
<reference evidence="2" key="1">
    <citation type="submission" date="2016-10" db="EMBL/GenBank/DDBJ databases">
        <authorList>
            <person name="de Groot N.N."/>
        </authorList>
    </citation>
    <scope>NUCLEOTIDE SEQUENCE</scope>
</reference>
<dbReference type="PROSITE" id="PS51257">
    <property type="entry name" value="PROKAR_LIPOPROTEIN"/>
    <property type="match status" value="1"/>
</dbReference>